<feature type="transmembrane region" description="Helical" evidence="13">
    <location>
        <begin position="46"/>
        <end position="66"/>
    </location>
</feature>
<feature type="domain" description="Cytochrome b561 bacterial/Ni-hydrogenase" evidence="14">
    <location>
        <begin position="6"/>
        <end position="159"/>
    </location>
</feature>
<dbReference type="SUPFAM" id="SSF81342">
    <property type="entry name" value="Transmembrane di-heme cytochromes"/>
    <property type="match status" value="1"/>
</dbReference>
<dbReference type="AlphaFoldDB" id="A0A844BNI3"/>
<evidence type="ECO:0000256" key="13">
    <source>
        <dbReference type="SAM" id="Phobius"/>
    </source>
</evidence>
<evidence type="ECO:0000313" key="15">
    <source>
        <dbReference type="EMBL" id="MRH22542.1"/>
    </source>
</evidence>
<dbReference type="GO" id="GO:0022904">
    <property type="term" value="P:respiratory electron transport chain"/>
    <property type="evidence" value="ECO:0007669"/>
    <property type="project" value="InterPro"/>
</dbReference>
<evidence type="ECO:0000256" key="12">
    <source>
        <dbReference type="ARBA" id="ARBA00037975"/>
    </source>
</evidence>
<evidence type="ECO:0000256" key="3">
    <source>
        <dbReference type="ARBA" id="ARBA00022448"/>
    </source>
</evidence>
<comment type="similarity">
    <text evidence="12">Belongs to the cytochrome b561 family.</text>
</comment>
<keyword evidence="3" id="KW-0813">Transport</keyword>
<gene>
    <name evidence="15" type="ORF">GH815_16315</name>
</gene>
<evidence type="ECO:0000256" key="6">
    <source>
        <dbReference type="ARBA" id="ARBA00022692"/>
    </source>
</evidence>
<dbReference type="PANTHER" id="PTHR30529">
    <property type="entry name" value="CYTOCHROME B561"/>
    <property type="match status" value="1"/>
</dbReference>
<keyword evidence="10" id="KW-0408">Iron</keyword>
<dbReference type="GO" id="GO:0005886">
    <property type="term" value="C:plasma membrane"/>
    <property type="evidence" value="ECO:0007669"/>
    <property type="project" value="UniProtKB-SubCell"/>
</dbReference>
<keyword evidence="11 13" id="KW-0472">Membrane</keyword>
<dbReference type="InterPro" id="IPR011577">
    <property type="entry name" value="Cyt_b561_bac/Ni-Hgenase"/>
</dbReference>
<evidence type="ECO:0000256" key="9">
    <source>
        <dbReference type="ARBA" id="ARBA00022989"/>
    </source>
</evidence>
<comment type="cofactor">
    <cofactor evidence="1">
        <name>heme b</name>
        <dbReference type="ChEBI" id="CHEBI:60344"/>
    </cofactor>
</comment>
<keyword evidence="4" id="KW-1003">Cell membrane</keyword>
<name>A0A844BNI3_9RHOB</name>
<dbReference type="GO" id="GO:0020037">
    <property type="term" value="F:heme binding"/>
    <property type="evidence" value="ECO:0007669"/>
    <property type="project" value="TreeGrafter"/>
</dbReference>
<sequence length="162" mass="17474">MSVSGYSRMQIRLHWAVAGLVVVQFLFAEGMSHAFGRMLETGTQTFTLGVTLHIALGLVIMVLAFWRIGLRMLHGVPAPDPGHSAAQVMAARVTHGLFYLLMVLLPVSGMVAWSQGAAWAGGVHSALRAALLLLIVLHVGVALIGQFVRKDGTMTRMVKPFD</sequence>
<evidence type="ECO:0000256" key="2">
    <source>
        <dbReference type="ARBA" id="ARBA00004651"/>
    </source>
</evidence>
<keyword evidence="5" id="KW-0349">Heme</keyword>
<evidence type="ECO:0000256" key="5">
    <source>
        <dbReference type="ARBA" id="ARBA00022617"/>
    </source>
</evidence>
<dbReference type="Pfam" id="PF01292">
    <property type="entry name" value="Ni_hydr_CYTB"/>
    <property type="match status" value="1"/>
</dbReference>
<feature type="transmembrane region" description="Helical" evidence="13">
    <location>
        <begin position="97"/>
        <end position="120"/>
    </location>
</feature>
<evidence type="ECO:0000256" key="7">
    <source>
        <dbReference type="ARBA" id="ARBA00022723"/>
    </source>
</evidence>
<reference evidence="15 16" key="1">
    <citation type="submission" date="2019-11" db="EMBL/GenBank/DDBJ databases">
        <title>Draft Whole-Genome sequence of the marine photosynthetic bacterium Rhodovulum strictum DSM 11289.</title>
        <authorList>
            <person name="Kyndt J.A."/>
            <person name="Meyer T.E."/>
        </authorList>
    </citation>
    <scope>NUCLEOTIDE SEQUENCE [LARGE SCALE GENOMIC DNA]</scope>
    <source>
        <strain evidence="15 16">DSM 11289</strain>
    </source>
</reference>
<evidence type="ECO:0000256" key="8">
    <source>
        <dbReference type="ARBA" id="ARBA00022982"/>
    </source>
</evidence>
<protein>
    <submittedName>
        <fullName evidence="15">Cytochrome B562</fullName>
    </submittedName>
</protein>
<evidence type="ECO:0000259" key="14">
    <source>
        <dbReference type="Pfam" id="PF01292"/>
    </source>
</evidence>
<proteinExistence type="inferred from homology"/>
<dbReference type="InterPro" id="IPR052168">
    <property type="entry name" value="Cytochrome_b561_oxidase"/>
</dbReference>
<evidence type="ECO:0000256" key="11">
    <source>
        <dbReference type="ARBA" id="ARBA00023136"/>
    </source>
</evidence>
<keyword evidence="9 13" id="KW-1133">Transmembrane helix</keyword>
<dbReference type="GO" id="GO:0009055">
    <property type="term" value="F:electron transfer activity"/>
    <property type="evidence" value="ECO:0007669"/>
    <property type="project" value="InterPro"/>
</dbReference>
<dbReference type="InterPro" id="IPR016174">
    <property type="entry name" value="Di-haem_cyt_TM"/>
</dbReference>
<dbReference type="OrthoDB" id="8156287at2"/>
<accession>A0A844BNI3</accession>
<comment type="caution">
    <text evidence="15">The sequence shown here is derived from an EMBL/GenBank/DDBJ whole genome shotgun (WGS) entry which is preliminary data.</text>
</comment>
<dbReference type="GO" id="GO:0046872">
    <property type="term" value="F:metal ion binding"/>
    <property type="evidence" value="ECO:0007669"/>
    <property type="project" value="UniProtKB-KW"/>
</dbReference>
<keyword evidence="6 13" id="KW-0812">Transmembrane</keyword>
<comment type="subcellular location">
    <subcellularLocation>
        <location evidence="2">Cell membrane</location>
        <topology evidence="2">Multi-pass membrane protein</topology>
    </subcellularLocation>
</comment>
<feature type="transmembrane region" description="Helical" evidence="13">
    <location>
        <begin position="126"/>
        <end position="148"/>
    </location>
</feature>
<evidence type="ECO:0000256" key="4">
    <source>
        <dbReference type="ARBA" id="ARBA00022475"/>
    </source>
</evidence>
<evidence type="ECO:0000256" key="1">
    <source>
        <dbReference type="ARBA" id="ARBA00001970"/>
    </source>
</evidence>
<evidence type="ECO:0000256" key="10">
    <source>
        <dbReference type="ARBA" id="ARBA00023004"/>
    </source>
</evidence>
<dbReference type="Proteomes" id="UP000466730">
    <property type="component" value="Unassembled WGS sequence"/>
</dbReference>
<keyword evidence="8" id="KW-0249">Electron transport</keyword>
<keyword evidence="7" id="KW-0479">Metal-binding</keyword>
<dbReference type="PANTHER" id="PTHR30529:SF1">
    <property type="entry name" value="CYTOCHROME B561 HOMOLOG 2"/>
    <property type="match status" value="1"/>
</dbReference>
<evidence type="ECO:0000313" key="16">
    <source>
        <dbReference type="Proteomes" id="UP000466730"/>
    </source>
</evidence>
<keyword evidence="16" id="KW-1185">Reference proteome</keyword>
<dbReference type="EMBL" id="WJPO01000033">
    <property type="protein sequence ID" value="MRH22542.1"/>
    <property type="molecule type" value="Genomic_DNA"/>
</dbReference>
<organism evidence="15 16">
    <name type="scientific">Rhodovulum strictum</name>
    <dbReference type="NCBI Taxonomy" id="58314"/>
    <lineage>
        <taxon>Bacteria</taxon>
        <taxon>Pseudomonadati</taxon>
        <taxon>Pseudomonadota</taxon>
        <taxon>Alphaproteobacteria</taxon>
        <taxon>Rhodobacterales</taxon>
        <taxon>Paracoccaceae</taxon>
        <taxon>Rhodovulum</taxon>
    </lineage>
</organism>